<keyword evidence="3" id="KW-1185">Reference proteome</keyword>
<dbReference type="Proteomes" id="UP000239352">
    <property type="component" value="Unassembled WGS sequence"/>
</dbReference>
<feature type="compositionally biased region" description="Basic residues" evidence="1">
    <location>
        <begin position="212"/>
        <end position="221"/>
    </location>
</feature>
<feature type="compositionally biased region" description="Basic and acidic residues" evidence="1">
    <location>
        <begin position="389"/>
        <end position="418"/>
    </location>
</feature>
<name>A0A2T0GWD7_ACTMO</name>
<feature type="compositionally biased region" description="Polar residues" evidence="1">
    <location>
        <begin position="424"/>
        <end position="440"/>
    </location>
</feature>
<accession>A0A2T0GWD7</accession>
<evidence type="ECO:0000313" key="3">
    <source>
        <dbReference type="Proteomes" id="UP000239352"/>
    </source>
</evidence>
<comment type="caution">
    <text evidence="2">The sequence shown here is derived from an EMBL/GenBank/DDBJ whole genome shotgun (WGS) entry which is preliminary data.</text>
</comment>
<evidence type="ECO:0000256" key="1">
    <source>
        <dbReference type="SAM" id="MobiDB-lite"/>
    </source>
</evidence>
<protein>
    <submittedName>
        <fullName evidence="2">Uncharacterized protein</fullName>
    </submittedName>
</protein>
<dbReference type="AlphaFoldDB" id="A0A2T0GWD7"/>
<feature type="region of interest" description="Disordered" evidence="1">
    <location>
        <begin position="198"/>
        <end position="455"/>
    </location>
</feature>
<gene>
    <name evidence="2" type="ORF">CEP50_10595</name>
</gene>
<sequence>MDLADNGSPAERLHELLLALTGRLDDDALNTAREFAGAGRSDLAAELVTGSLVAGGIVVTDREQRELAAVLDRSASRAELADRLATGTPETSEPHRFTAPERVDDLATALRSATARLPELRSVWCATRITPAGVAAGTVPRRVLLAEVDGHTAVGPTGYQLTQALRRAGLACSVESFPSDGELPEYHRNALAVAHEVPLRQAPSEPPAGARHTARRARRASARAAGHGPNAEPAEPATQGFPAPLGPPGPEEDTPVPDEEHPTAEWPAAELGEPPRQESPSGGLPPIEDFPSPVRHRQEDTTGEETALLADGPSSPGPARTAPEQEFPAPGEQGSVAEFPRSESSWAFTEEPLDPAEQTGPEASPAGEESGAGDTTSNPNVPAAVDAKLTNRERNLLRKLHEELAQREQDREPDHSPEAGESVTRGSESSQDPRTTTVPGTGNFPPIGSVGPHSP</sequence>
<evidence type="ECO:0000313" key="2">
    <source>
        <dbReference type="EMBL" id="PRW63419.1"/>
    </source>
</evidence>
<dbReference type="STRING" id="1050202.GCA_000384035_03361"/>
<organism evidence="2 3">
    <name type="scientific">Actinopolyspora mortivallis</name>
    <dbReference type="NCBI Taxonomy" id="33906"/>
    <lineage>
        <taxon>Bacteria</taxon>
        <taxon>Bacillati</taxon>
        <taxon>Actinomycetota</taxon>
        <taxon>Actinomycetes</taxon>
        <taxon>Actinopolysporales</taxon>
        <taxon>Actinopolysporaceae</taxon>
        <taxon>Actinopolyspora</taxon>
    </lineage>
</organism>
<dbReference type="InParanoid" id="A0A2T0GWD7"/>
<dbReference type="EMBL" id="PVSR01000015">
    <property type="protein sequence ID" value="PRW63419.1"/>
    <property type="molecule type" value="Genomic_DNA"/>
</dbReference>
<proteinExistence type="predicted"/>
<reference evidence="2 3" key="1">
    <citation type="submission" date="2018-03" db="EMBL/GenBank/DDBJ databases">
        <title>Actinopolyspora mortivallis from Sahara, screening for active biomolecules.</title>
        <authorList>
            <person name="Selama O."/>
            <person name="Wellington E.M.H."/>
            <person name="Hacene H."/>
        </authorList>
    </citation>
    <scope>NUCLEOTIDE SEQUENCE [LARGE SCALE GENOMIC DNA]</scope>
    <source>
        <strain evidence="2 3">M5A</strain>
    </source>
</reference>